<dbReference type="Pfam" id="PF07484">
    <property type="entry name" value="Collar"/>
    <property type="match status" value="1"/>
</dbReference>
<dbReference type="RefSeq" id="WP_229158208.1">
    <property type="nucleotide sequence ID" value="NZ_JAJEWP010000001.1"/>
</dbReference>
<sequence length="236" mass="24342">MKTRLIGVVLGSVMLVGTAPAAFACGFNPMLGGICTFAGNFAPRGYAFAHGQLMPINQYPALFSIFGTTYGGDGRTTFGLPDLRGRTAIGWGQGPGLQPYNLGQKGGQEAVTLSVAQLPTHGHTAITTVDAGIDPTQLNNGLQISLHGIASTGDTTSAQNASLAIINQRRAGYYSTTAPDVTLAAQAVNVDVSATSSASATTTVNPNGANLSHENRMPYTALNWTVALVGIFPSRS</sequence>
<organism evidence="3 4">
    <name type="scientific">Fluctibacter halophilus</name>
    <dbReference type="NCBI Taxonomy" id="226011"/>
    <lineage>
        <taxon>Bacteria</taxon>
        <taxon>Pseudomonadati</taxon>
        <taxon>Pseudomonadota</taxon>
        <taxon>Gammaproteobacteria</taxon>
        <taxon>Alteromonadales</taxon>
        <taxon>Alteromonadaceae</taxon>
        <taxon>Fluctibacter</taxon>
    </lineage>
</organism>
<feature type="domain" description="Phage tail collar" evidence="2">
    <location>
        <begin position="32"/>
        <end position="87"/>
    </location>
</feature>
<reference evidence="3 4" key="1">
    <citation type="submission" date="2021-10" db="EMBL/GenBank/DDBJ databases">
        <title>Draft genome of Aestuariibacter halophilus JC2043.</title>
        <authorList>
            <person name="Emsley S.A."/>
            <person name="Pfannmuller K.M."/>
            <person name="Ushijima B."/>
            <person name="Saw J.H."/>
            <person name="Videau P."/>
        </authorList>
    </citation>
    <scope>NUCLEOTIDE SEQUENCE [LARGE SCALE GENOMIC DNA]</scope>
    <source>
        <strain evidence="3 4">JC2043</strain>
    </source>
</reference>
<feature type="chain" id="PRO_5046033430" evidence="1">
    <location>
        <begin position="25"/>
        <end position="236"/>
    </location>
</feature>
<dbReference type="InterPro" id="IPR011083">
    <property type="entry name" value="Phage_tail_collar_dom"/>
</dbReference>
<dbReference type="Gene3D" id="3.90.1340.10">
    <property type="entry name" value="Phage tail collar domain"/>
    <property type="match status" value="1"/>
</dbReference>
<keyword evidence="1" id="KW-0732">Signal</keyword>
<dbReference type="Proteomes" id="UP001520878">
    <property type="component" value="Unassembled WGS sequence"/>
</dbReference>
<keyword evidence="4" id="KW-1185">Reference proteome</keyword>
<dbReference type="PROSITE" id="PS51257">
    <property type="entry name" value="PROKAR_LIPOPROTEIN"/>
    <property type="match status" value="1"/>
</dbReference>
<evidence type="ECO:0000256" key="1">
    <source>
        <dbReference type="SAM" id="SignalP"/>
    </source>
</evidence>
<comment type="caution">
    <text evidence="3">The sequence shown here is derived from an EMBL/GenBank/DDBJ whole genome shotgun (WGS) entry which is preliminary data.</text>
</comment>
<accession>A0ABS8G5K2</accession>
<dbReference type="InterPro" id="IPR037053">
    <property type="entry name" value="Phage_tail_collar_dom_sf"/>
</dbReference>
<dbReference type="EMBL" id="JAJEWP010000001">
    <property type="protein sequence ID" value="MCC2615867.1"/>
    <property type="molecule type" value="Genomic_DNA"/>
</dbReference>
<dbReference type="SUPFAM" id="SSF88874">
    <property type="entry name" value="Receptor-binding domain of short tail fibre protein gp12"/>
    <property type="match status" value="1"/>
</dbReference>
<feature type="signal peptide" evidence="1">
    <location>
        <begin position="1"/>
        <end position="24"/>
    </location>
</feature>
<gene>
    <name evidence="3" type="ORF">LJ739_06410</name>
</gene>
<evidence type="ECO:0000259" key="2">
    <source>
        <dbReference type="Pfam" id="PF07484"/>
    </source>
</evidence>
<evidence type="ECO:0000313" key="4">
    <source>
        <dbReference type="Proteomes" id="UP001520878"/>
    </source>
</evidence>
<protein>
    <submittedName>
        <fullName evidence="3">Tail fiber protein</fullName>
    </submittedName>
</protein>
<proteinExistence type="predicted"/>
<name>A0ABS8G5K2_9ALTE</name>
<evidence type="ECO:0000313" key="3">
    <source>
        <dbReference type="EMBL" id="MCC2615867.1"/>
    </source>
</evidence>